<feature type="region of interest" description="Disordered" evidence="5">
    <location>
        <begin position="316"/>
        <end position="335"/>
    </location>
</feature>
<comment type="caution">
    <text evidence="7">The sequence shown here is derived from an EMBL/GenBank/DDBJ whole genome shotgun (WGS) entry which is preliminary data.</text>
</comment>
<evidence type="ECO:0000256" key="3">
    <source>
        <dbReference type="ARBA" id="ARBA00022801"/>
    </source>
</evidence>
<dbReference type="EMBL" id="VZRB01000009">
    <property type="protein sequence ID" value="KAB1146382.1"/>
    <property type="molecule type" value="Genomic_DNA"/>
</dbReference>
<dbReference type="InterPro" id="IPR013519">
    <property type="entry name" value="Int_alpha_beta-p"/>
</dbReference>
<evidence type="ECO:0000256" key="5">
    <source>
        <dbReference type="SAM" id="MobiDB-lite"/>
    </source>
</evidence>
<name>A0A6H9V1P3_9ACTN</name>
<feature type="signal peptide" evidence="6">
    <location>
        <begin position="1"/>
        <end position="26"/>
    </location>
</feature>
<keyword evidence="8" id="KW-1185">Reference proteome</keyword>
<dbReference type="AlphaFoldDB" id="A0A6H9V1P3"/>
<keyword evidence="3" id="KW-0378">Hydrolase</keyword>
<reference evidence="7 8" key="1">
    <citation type="submission" date="2019-09" db="EMBL/GenBank/DDBJ databases">
        <title>Screening of Novel Bioactive Compounds from Soil-Associated.</title>
        <authorList>
            <person name="Zhao S."/>
        </authorList>
    </citation>
    <scope>NUCLEOTIDE SEQUENCE [LARGE SCALE GENOMIC DNA]</scope>
    <source>
        <strain evidence="7 8">HIT-DPA4</strain>
    </source>
</reference>
<gene>
    <name evidence="7" type="ORF">F7R91_15825</name>
</gene>
<dbReference type="Pfam" id="PF01839">
    <property type="entry name" value="FG-GAP"/>
    <property type="match status" value="3"/>
</dbReference>
<evidence type="ECO:0000313" key="7">
    <source>
        <dbReference type="EMBL" id="KAB1146382.1"/>
    </source>
</evidence>
<feature type="chain" id="PRO_5039071202" evidence="6">
    <location>
        <begin position="27"/>
        <end position="484"/>
    </location>
</feature>
<dbReference type="GO" id="GO:0016787">
    <property type="term" value="F:hydrolase activity"/>
    <property type="evidence" value="ECO:0007669"/>
    <property type="project" value="UniProtKB-KW"/>
</dbReference>
<accession>A0A6H9V1P3</accession>
<dbReference type="PROSITE" id="PS51318">
    <property type="entry name" value="TAT"/>
    <property type="match status" value="1"/>
</dbReference>
<protein>
    <submittedName>
        <fullName evidence="7">VCBS repeat-containing protein</fullName>
    </submittedName>
</protein>
<dbReference type="SUPFAM" id="SSF69318">
    <property type="entry name" value="Integrin alpha N-terminal domain"/>
    <property type="match status" value="1"/>
</dbReference>
<dbReference type="SMART" id="SM00191">
    <property type="entry name" value="Int_alpha"/>
    <property type="match status" value="4"/>
</dbReference>
<dbReference type="PANTHER" id="PTHR23221:SF7">
    <property type="entry name" value="PHOSPHATIDYLINOSITOL-GLYCAN-SPECIFIC PHOSPHOLIPASE D"/>
    <property type="match status" value="1"/>
</dbReference>
<dbReference type="PANTHER" id="PTHR23221">
    <property type="entry name" value="GLYCOSYLPHOSPHATIDYLINOSITOL PHOSPHOLIPASE D"/>
    <property type="match status" value="1"/>
</dbReference>
<evidence type="ECO:0000256" key="1">
    <source>
        <dbReference type="ARBA" id="ARBA00022729"/>
    </source>
</evidence>
<keyword evidence="1 6" id="KW-0732">Signal</keyword>
<dbReference type="PROSITE" id="PS51470">
    <property type="entry name" value="FG_GAP"/>
    <property type="match status" value="1"/>
</dbReference>
<dbReference type="InterPro" id="IPR013517">
    <property type="entry name" value="FG-GAP"/>
</dbReference>
<evidence type="ECO:0000256" key="4">
    <source>
        <dbReference type="ARBA" id="ARBA00023180"/>
    </source>
</evidence>
<evidence type="ECO:0000313" key="8">
    <source>
        <dbReference type="Proteomes" id="UP000442707"/>
    </source>
</evidence>
<keyword evidence="4" id="KW-0325">Glycoprotein</keyword>
<sequence length="484" mass="49449">MVEPRSHSMRRTVVVALALLAATATALPAAHARPAAAGTDADATKVRQDFNGDGYEDLAVGAAAAKVGGMSGAGYVAVLYGSAGGLNTGNRKVYTQASPGVPGTVEAHDRFGARLAAADLDGDGFTDLLVESDNEQWEQNGIARDGNRTVLWGSRAGFTSGKVLPALTGSKYQGGRTVTGDFNGDGHQDLAGPDDVRFGPFGRDGVARSVQQGAEFVDDDVSMTALEAGDVDGDGITDLVALGRHGFDENYDYTYSLHYVRGSRDGLRPPVALDGVQFLSDDSWNDGLALGDLDGDRRAEIVAGGGDALRILRGTANGPDDTTAPRTITQDTPGVPGAREEGDAFGHAVAIGDVDGDGHRDILVGNPHEDLDGVSDAGTFAVVPGGPDGPTGAGTKVLSQNSASVPGAAEFNDLFGFNVHLVDGDGDGRAEPVVAAVLENASDGAVWAFRSTSTGVTATGSFSFGSSTLGMVAKAAGLGRSFPR</sequence>
<dbReference type="InterPro" id="IPR006311">
    <property type="entry name" value="TAT_signal"/>
</dbReference>
<organism evidence="7 8">
    <name type="scientific">Streptomyces luteolifulvus</name>
    <dbReference type="NCBI Taxonomy" id="2615112"/>
    <lineage>
        <taxon>Bacteria</taxon>
        <taxon>Bacillati</taxon>
        <taxon>Actinomycetota</taxon>
        <taxon>Actinomycetes</taxon>
        <taxon>Kitasatosporales</taxon>
        <taxon>Streptomycetaceae</taxon>
        <taxon>Streptomyces</taxon>
    </lineage>
</organism>
<keyword evidence="2" id="KW-0677">Repeat</keyword>
<dbReference type="InterPro" id="IPR028994">
    <property type="entry name" value="Integrin_alpha_N"/>
</dbReference>
<evidence type="ECO:0000256" key="2">
    <source>
        <dbReference type="ARBA" id="ARBA00022737"/>
    </source>
</evidence>
<dbReference type="Gene3D" id="2.130.10.130">
    <property type="entry name" value="Integrin alpha, N-terminal"/>
    <property type="match status" value="4"/>
</dbReference>
<dbReference type="Proteomes" id="UP000442707">
    <property type="component" value="Unassembled WGS sequence"/>
</dbReference>
<proteinExistence type="predicted"/>
<evidence type="ECO:0000256" key="6">
    <source>
        <dbReference type="SAM" id="SignalP"/>
    </source>
</evidence>